<dbReference type="AlphaFoldDB" id="A0A433SDL5"/>
<dbReference type="EC" id="5.1.1.13" evidence="3"/>
<dbReference type="PANTHER" id="PTHR21198">
    <property type="entry name" value="GLUTAMATE RACEMASE"/>
    <property type="match status" value="1"/>
</dbReference>
<dbReference type="Proteomes" id="UP000286947">
    <property type="component" value="Unassembled WGS sequence"/>
</dbReference>
<evidence type="ECO:0000313" key="3">
    <source>
        <dbReference type="EMBL" id="RUS66830.1"/>
    </source>
</evidence>
<dbReference type="InterPro" id="IPR015942">
    <property type="entry name" value="Asp/Glu/hydantoin_racemase"/>
</dbReference>
<evidence type="ECO:0000256" key="2">
    <source>
        <dbReference type="ARBA" id="ARBA00023235"/>
    </source>
</evidence>
<dbReference type="PROSITE" id="PS00923">
    <property type="entry name" value="ASP_GLU_RACEMASE_1"/>
    <property type="match status" value="1"/>
</dbReference>
<proteinExistence type="inferred from homology"/>
<dbReference type="Pfam" id="PF01177">
    <property type="entry name" value="Asp_Glu_race"/>
    <property type="match status" value="1"/>
</dbReference>
<dbReference type="SUPFAM" id="SSF53681">
    <property type="entry name" value="Aspartate/glutamate racemase"/>
    <property type="match status" value="2"/>
</dbReference>
<reference evidence="3 4" key="1">
    <citation type="submission" date="2018-01" db="EMBL/GenBank/DDBJ databases">
        <title>Saezia sanguinis gen. nov., sp. nov., in the order Burkholderiales isolated from human blood.</title>
        <authorList>
            <person name="Medina-Pascual M.J."/>
            <person name="Valdezate S."/>
            <person name="Monzon S."/>
            <person name="Cuesta I."/>
            <person name="Carrasco G."/>
            <person name="Villalon P."/>
            <person name="Saez-Nieto J.A."/>
        </authorList>
    </citation>
    <scope>NUCLEOTIDE SEQUENCE [LARGE SCALE GENOMIC DNA]</scope>
    <source>
        <strain evidence="3 4">CNM695-12</strain>
    </source>
</reference>
<evidence type="ECO:0000313" key="4">
    <source>
        <dbReference type="Proteomes" id="UP000286947"/>
    </source>
</evidence>
<organism evidence="3 4">
    <name type="scientific">Saezia sanguinis</name>
    <dbReference type="NCBI Taxonomy" id="1965230"/>
    <lineage>
        <taxon>Bacteria</taxon>
        <taxon>Pseudomonadati</taxon>
        <taxon>Pseudomonadota</taxon>
        <taxon>Betaproteobacteria</taxon>
        <taxon>Burkholderiales</taxon>
        <taxon>Saeziaceae</taxon>
        <taxon>Saezia</taxon>
    </lineage>
</organism>
<keyword evidence="4" id="KW-1185">Reference proteome</keyword>
<gene>
    <name evidence="3" type="ORF">CUZ56_01624</name>
</gene>
<dbReference type="Gene3D" id="3.40.50.1860">
    <property type="match status" value="2"/>
</dbReference>
<keyword evidence="2 3" id="KW-0413">Isomerase</keyword>
<dbReference type="InterPro" id="IPR004380">
    <property type="entry name" value="Asp_race"/>
</dbReference>
<dbReference type="GO" id="GO:0047689">
    <property type="term" value="F:aspartate racemase activity"/>
    <property type="evidence" value="ECO:0007669"/>
    <property type="project" value="UniProtKB-EC"/>
</dbReference>
<dbReference type="InterPro" id="IPR001920">
    <property type="entry name" value="Asp/Glu_race"/>
</dbReference>
<dbReference type="InterPro" id="IPR018187">
    <property type="entry name" value="Asp/Glu_racemase_AS_1"/>
</dbReference>
<comment type="caution">
    <text evidence="3">The sequence shown here is derived from an EMBL/GenBank/DDBJ whole genome shotgun (WGS) entry which is preliminary data.</text>
</comment>
<name>A0A433SDL5_9BURK</name>
<evidence type="ECO:0000256" key="1">
    <source>
        <dbReference type="ARBA" id="ARBA00007847"/>
    </source>
</evidence>
<comment type="similarity">
    <text evidence="1">Belongs to the aspartate/glutamate racemases family.</text>
</comment>
<sequence>MNGLVGVLGGMGPLATLDFFQKMIAATPAQCDQEHVPVIISSIPQIPDRTQAYLGQGPSPLPALVECGQRLITAGAELIVIPCNTAHLWFADIEAALQIPMLHIADAALEQVKAPAKQTPAVGLLATQATIESGLYTNRAQETGHPVQWLLPTTQEMETLVMPGIRAVKAGNLILGQDLLAAAGRALELRGATALIMGCTEIPLVLPNSGLEIALIDATDALARGAVAWSTARRGR</sequence>
<dbReference type="NCBIfam" id="TIGR00035">
    <property type="entry name" value="asp_race"/>
    <property type="match status" value="1"/>
</dbReference>
<accession>A0A433SDL5</accession>
<protein>
    <submittedName>
        <fullName evidence="3">Aspartate racemase</fullName>
        <ecNumber evidence="3">5.1.1.13</ecNumber>
    </submittedName>
</protein>
<dbReference type="PANTHER" id="PTHR21198:SF7">
    <property type="entry name" value="ASPARTATE-GLUTAMATE RACEMASE FAMILY"/>
    <property type="match status" value="1"/>
</dbReference>
<dbReference type="EMBL" id="PQSP01000003">
    <property type="protein sequence ID" value="RUS66830.1"/>
    <property type="molecule type" value="Genomic_DNA"/>
</dbReference>